<reference evidence="2 3" key="1">
    <citation type="journal article" date="2016" name="Nat. Commun.">
        <title>Thousands of microbial genomes shed light on interconnected biogeochemical processes in an aquifer system.</title>
        <authorList>
            <person name="Anantharaman K."/>
            <person name="Brown C.T."/>
            <person name="Hug L.A."/>
            <person name="Sharon I."/>
            <person name="Castelle C.J."/>
            <person name="Probst A.J."/>
            <person name="Thomas B.C."/>
            <person name="Singh A."/>
            <person name="Wilkins M.J."/>
            <person name="Karaoz U."/>
            <person name="Brodie E.L."/>
            <person name="Williams K.H."/>
            <person name="Hubbard S.S."/>
            <person name="Banfield J.F."/>
        </authorList>
    </citation>
    <scope>NUCLEOTIDE SEQUENCE [LARGE SCALE GENOMIC DNA]</scope>
</reference>
<dbReference type="InterPro" id="IPR012427">
    <property type="entry name" value="DUF1622"/>
</dbReference>
<evidence type="ECO:0000256" key="1">
    <source>
        <dbReference type="SAM" id="Phobius"/>
    </source>
</evidence>
<dbReference type="EMBL" id="MFQB01000035">
    <property type="protein sequence ID" value="OGH66491.1"/>
    <property type="molecule type" value="Genomic_DNA"/>
</dbReference>
<keyword evidence="1" id="KW-1133">Transmembrane helix</keyword>
<feature type="transmembrane region" description="Helical" evidence="1">
    <location>
        <begin position="78"/>
        <end position="95"/>
    </location>
</feature>
<organism evidence="2 3">
    <name type="scientific">Candidatus Magasanikbacteria bacterium RIFCSPHIGHO2_02_FULL_47_14</name>
    <dbReference type="NCBI Taxonomy" id="1798680"/>
    <lineage>
        <taxon>Bacteria</taxon>
        <taxon>Candidatus Magasanikiibacteriota</taxon>
    </lineage>
</organism>
<comment type="caution">
    <text evidence="2">The sequence shown here is derived from an EMBL/GenBank/DDBJ whole genome shotgun (WGS) entry which is preliminary data.</text>
</comment>
<dbReference type="AlphaFoldDB" id="A0A1F6M4A6"/>
<evidence type="ECO:0000313" key="3">
    <source>
        <dbReference type="Proteomes" id="UP000176282"/>
    </source>
</evidence>
<proteinExistence type="predicted"/>
<dbReference type="Pfam" id="PF07784">
    <property type="entry name" value="DUF1622"/>
    <property type="match status" value="1"/>
</dbReference>
<feature type="transmembrane region" description="Helical" evidence="1">
    <location>
        <begin position="12"/>
        <end position="34"/>
    </location>
</feature>
<dbReference type="PANTHER" id="PTHR38468">
    <property type="entry name" value="SLL0939 PROTEIN"/>
    <property type="match status" value="1"/>
</dbReference>
<name>A0A1F6M4A6_9BACT</name>
<evidence type="ECO:0000313" key="2">
    <source>
        <dbReference type="EMBL" id="OGH66491.1"/>
    </source>
</evidence>
<gene>
    <name evidence="2" type="ORF">A3J66_04390</name>
</gene>
<evidence type="ECO:0008006" key="4">
    <source>
        <dbReference type="Google" id="ProtNLM"/>
    </source>
</evidence>
<protein>
    <recommendedName>
        <fullName evidence="4">DUF1622 domain-containing protein</fullName>
    </recommendedName>
</protein>
<feature type="transmembrane region" description="Helical" evidence="1">
    <location>
        <begin position="54"/>
        <end position="72"/>
    </location>
</feature>
<dbReference type="Proteomes" id="UP000176282">
    <property type="component" value="Unassembled WGS sequence"/>
</dbReference>
<accession>A0A1F6M4A6</accession>
<dbReference type="PANTHER" id="PTHR38468:SF1">
    <property type="entry name" value="SLL0939 PROTEIN"/>
    <property type="match status" value="1"/>
</dbReference>
<keyword evidence="1" id="KW-0812">Transmembrane</keyword>
<keyword evidence="1" id="KW-0472">Membrane</keyword>
<sequence>MYTTIINLVIEQVGFIIEYFGLGIVTVSVVAAVYRVVLPEYTVESVRRFLGKRIIFGLEFIIAADILLATVATDLNEVLRLFGIVFIRVVLGWGLRKEIGVK</sequence>